<dbReference type="CDD" id="cd00009">
    <property type="entry name" value="AAA"/>
    <property type="match status" value="1"/>
</dbReference>
<feature type="domain" description="Novel STAND NTPase 1" evidence="1">
    <location>
        <begin position="57"/>
        <end position="195"/>
    </location>
</feature>
<proteinExistence type="predicted"/>
<dbReference type="PRINTS" id="PR00364">
    <property type="entry name" value="DISEASERSIST"/>
</dbReference>
<accession>A0AAD7B1R1</accession>
<dbReference type="InterPro" id="IPR049052">
    <property type="entry name" value="nSTAND1"/>
</dbReference>
<dbReference type="InterPro" id="IPR027417">
    <property type="entry name" value="P-loop_NTPase"/>
</dbReference>
<dbReference type="GO" id="GO:0016787">
    <property type="term" value="F:hydrolase activity"/>
    <property type="evidence" value="ECO:0007669"/>
    <property type="project" value="UniProtKB-KW"/>
</dbReference>
<keyword evidence="2" id="KW-0378">Hydrolase</keyword>
<protein>
    <submittedName>
        <fullName evidence="2">P-loop containing nucleoside triphosphate hydrolase protein</fullName>
    </submittedName>
</protein>
<sequence length="437" mass="47571">MHTDLAAIQNITQMHEDSEQRQSELLKLISDNASTSASSLTDRLTAFSSIMPPGPPQIFYGRQSELETIVGMLQHDSPRIALLGPGGIGKTSLAKTAIHNANVVAKYPDRYFVSCDSGETVDDLVLAVAAVLGLELKGKLSRAVLKSLGSKPNCLLVLDNFETPWEPIATRPTVEEFISLLAGMPNVALLVTMRGQERPSSIRWTRPFIPPLQPLTSDAAHSTFMDISDATDEDAACIPELLSLSGNLPLAVTLVASVALYEGCRTVLSRWKANSSMSPLSDGFDKHTSLETSLRISLSSPRMTSRPGALQLLSLLSILPDGISDVDLTRYSLPIPELFQSKSTLLGTSLAYMDGNATRLKVLPPVREIIRKLDPPAHTLLSPLRTHWDGLLKLWQTYKMPSGDLVSRLVENLGNFSAALKYEVEITQGGELRDAVY</sequence>
<dbReference type="AlphaFoldDB" id="A0AAD7B1R1"/>
<evidence type="ECO:0000313" key="3">
    <source>
        <dbReference type="Proteomes" id="UP001221142"/>
    </source>
</evidence>
<evidence type="ECO:0000313" key="2">
    <source>
        <dbReference type="EMBL" id="KAJ7607369.1"/>
    </source>
</evidence>
<reference evidence="2" key="1">
    <citation type="submission" date="2023-03" db="EMBL/GenBank/DDBJ databases">
        <title>Massive genome expansion in bonnet fungi (Mycena s.s.) driven by repeated elements and novel gene families across ecological guilds.</title>
        <authorList>
            <consortium name="Lawrence Berkeley National Laboratory"/>
            <person name="Harder C.B."/>
            <person name="Miyauchi S."/>
            <person name="Viragh M."/>
            <person name="Kuo A."/>
            <person name="Thoen E."/>
            <person name="Andreopoulos B."/>
            <person name="Lu D."/>
            <person name="Skrede I."/>
            <person name="Drula E."/>
            <person name="Henrissat B."/>
            <person name="Morin E."/>
            <person name="Kohler A."/>
            <person name="Barry K."/>
            <person name="LaButti K."/>
            <person name="Morin E."/>
            <person name="Salamov A."/>
            <person name="Lipzen A."/>
            <person name="Mereny Z."/>
            <person name="Hegedus B."/>
            <person name="Baldrian P."/>
            <person name="Stursova M."/>
            <person name="Weitz H."/>
            <person name="Taylor A."/>
            <person name="Grigoriev I.V."/>
            <person name="Nagy L.G."/>
            <person name="Martin F."/>
            <person name="Kauserud H."/>
        </authorList>
    </citation>
    <scope>NUCLEOTIDE SEQUENCE</scope>
    <source>
        <strain evidence="2">9284</strain>
    </source>
</reference>
<feature type="non-terminal residue" evidence="2">
    <location>
        <position position="437"/>
    </location>
</feature>
<dbReference type="Proteomes" id="UP001221142">
    <property type="component" value="Unassembled WGS sequence"/>
</dbReference>
<dbReference type="Pfam" id="PF20703">
    <property type="entry name" value="nSTAND1"/>
    <property type="match status" value="1"/>
</dbReference>
<name>A0AAD7B1R1_9AGAR</name>
<evidence type="ECO:0000259" key="1">
    <source>
        <dbReference type="Pfam" id="PF20703"/>
    </source>
</evidence>
<dbReference type="PANTHER" id="PTHR47691">
    <property type="entry name" value="REGULATOR-RELATED"/>
    <property type="match status" value="1"/>
</dbReference>
<comment type="caution">
    <text evidence="2">The sequence shown here is derived from an EMBL/GenBank/DDBJ whole genome shotgun (WGS) entry which is preliminary data.</text>
</comment>
<keyword evidence="3" id="KW-1185">Reference proteome</keyword>
<dbReference type="Gene3D" id="3.40.50.300">
    <property type="entry name" value="P-loop containing nucleotide triphosphate hydrolases"/>
    <property type="match status" value="1"/>
</dbReference>
<organism evidence="2 3">
    <name type="scientific">Roridomyces roridus</name>
    <dbReference type="NCBI Taxonomy" id="1738132"/>
    <lineage>
        <taxon>Eukaryota</taxon>
        <taxon>Fungi</taxon>
        <taxon>Dikarya</taxon>
        <taxon>Basidiomycota</taxon>
        <taxon>Agaricomycotina</taxon>
        <taxon>Agaricomycetes</taxon>
        <taxon>Agaricomycetidae</taxon>
        <taxon>Agaricales</taxon>
        <taxon>Marasmiineae</taxon>
        <taxon>Mycenaceae</taxon>
        <taxon>Roridomyces</taxon>
    </lineage>
</organism>
<dbReference type="SUPFAM" id="SSF52540">
    <property type="entry name" value="P-loop containing nucleoside triphosphate hydrolases"/>
    <property type="match status" value="1"/>
</dbReference>
<gene>
    <name evidence="2" type="ORF">FB45DRAFT_430002</name>
</gene>
<dbReference type="PANTHER" id="PTHR47691:SF3">
    <property type="entry name" value="HTH-TYPE TRANSCRIPTIONAL REGULATOR RV0890C-RELATED"/>
    <property type="match status" value="1"/>
</dbReference>
<dbReference type="EMBL" id="JARKIF010000050">
    <property type="protein sequence ID" value="KAJ7607369.1"/>
    <property type="molecule type" value="Genomic_DNA"/>
</dbReference>